<accession>A0A097SSJ8</accession>
<comment type="similarity">
    <text evidence="1 6">Belongs to the TACO1 family.</text>
</comment>
<evidence type="ECO:0000259" key="8">
    <source>
        <dbReference type="Pfam" id="PF20772"/>
    </source>
</evidence>
<feature type="domain" description="TACO1/YebC-like second and third" evidence="7">
    <location>
        <begin position="78"/>
        <end position="231"/>
    </location>
</feature>
<dbReference type="KEGG" id="mgj:MGM1_1740"/>
<dbReference type="Pfam" id="PF01709">
    <property type="entry name" value="Transcrip_reg"/>
    <property type="match status" value="1"/>
</dbReference>
<dbReference type="HOGENOM" id="CLU_062974_2_2_14"/>
<dbReference type="eggNOG" id="COG0217">
    <property type="taxonomic scope" value="Bacteria"/>
</dbReference>
<dbReference type="PANTHER" id="PTHR12532:SF6">
    <property type="entry name" value="TRANSCRIPTIONAL REGULATORY PROTEIN YEBC-RELATED"/>
    <property type="match status" value="1"/>
</dbReference>
<evidence type="ECO:0000256" key="2">
    <source>
        <dbReference type="ARBA" id="ARBA00022490"/>
    </source>
</evidence>
<dbReference type="PANTHER" id="PTHR12532">
    <property type="entry name" value="TRANSLATIONAL ACTIVATOR OF CYTOCHROME C OXIDASE 1"/>
    <property type="match status" value="1"/>
</dbReference>
<evidence type="ECO:0000256" key="3">
    <source>
        <dbReference type="ARBA" id="ARBA00023015"/>
    </source>
</evidence>
<name>A0A097SSJ8_9BACT</name>
<keyword evidence="5 6" id="KW-0804">Transcription</keyword>
<organism evidence="9 10">
    <name type="scientific">Candidatus Malacoplasma girerdii</name>
    <dbReference type="NCBI Taxonomy" id="1318617"/>
    <lineage>
        <taxon>Bacteria</taxon>
        <taxon>Bacillati</taxon>
        <taxon>Mycoplasmatota</taxon>
        <taxon>Mycoplasmoidales</taxon>
        <taxon>Mycoplasmoidaceae</taxon>
        <taxon>Malacoplasma</taxon>
    </lineage>
</organism>
<dbReference type="NCBIfam" id="TIGR01033">
    <property type="entry name" value="YebC/PmpR family DNA-binding transcriptional regulator"/>
    <property type="match status" value="1"/>
</dbReference>
<dbReference type="Gene3D" id="3.30.70.980">
    <property type="match status" value="2"/>
</dbReference>
<dbReference type="InterPro" id="IPR029072">
    <property type="entry name" value="YebC-like"/>
</dbReference>
<gene>
    <name evidence="9" type="ORF">MGM1_1740</name>
</gene>
<dbReference type="STRING" id="1318617.MGM1_1740"/>
<keyword evidence="3 6" id="KW-0805">Transcription regulation</keyword>
<dbReference type="GO" id="GO:0006355">
    <property type="term" value="P:regulation of DNA-templated transcription"/>
    <property type="evidence" value="ECO:0007669"/>
    <property type="project" value="UniProtKB-UniRule"/>
</dbReference>
<dbReference type="NCBIfam" id="NF009044">
    <property type="entry name" value="PRK12378.1"/>
    <property type="match status" value="1"/>
</dbReference>
<evidence type="ECO:0000256" key="6">
    <source>
        <dbReference type="HAMAP-Rule" id="MF_00693"/>
    </source>
</evidence>
<dbReference type="Pfam" id="PF20772">
    <property type="entry name" value="TACO1_YebC_N"/>
    <property type="match status" value="1"/>
</dbReference>
<keyword evidence="4 6" id="KW-0238">DNA-binding</keyword>
<evidence type="ECO:0000313" key="9">
    <source>
        <dbReference type="EMBL" id="AIV03560.1"/>
    </source>
</evidence>
<sequence>MPRKHLIASQTNKKQQSQAKLWQKLAREIKAAVNVGGPNIEANPRLKAAVAKALANNLSRDSINRNINGTNTDKENLEALEYEAYGPNGLQIIIGVLTSNSNRSASNIRGYLSKLGGHIVKPNAVKAFFETKGYIIAKKNNTSLDQLMELTMEFGILDLIEQEDGFEIFTTSSDYYKVVDHLKANNIELFSFDLKLFPMSPINDIGDNTEKLTRFMDSCEDDEDIQWTVTNYEPNNDE</sequence>
<proteinExistence type="inferred from homology"/>
<evidence type="ECO:0000313" key="10">
    <source>
        <dbReference type="Proteomes" id="UP000030066"/>
    </source>
</evidence>
<evidence type="ECO:0000256" key="1">
    <source>
        <dbReference type="ARBA" id="ARBA00008724"/>
    </source>
</evidence>
<evidence type="ECO:0000256" key="5">
    <source>
        <dbReference type="ARBA" id="ARBA00023163"/>
    </source>
</evidence>
<dbReference type="HAMAP" id="MF_00693">
    <property type="entry name" value="Transcrip_reg_TACO1"/>
    <property type="match status" value="1"/>
</dbReference>
<reference evidence="9 10" key="1">
    <citation type="journal article" date="2014" name="PLoS ONE">
        <title>An emerging Mycoplasma associated with trichomoniasis, vaginal infection and disease.</title>
        <authorList>
            <consortium name="Vaginal Microbiome Consortium"/>
            <person name="Fettweis J.M."/>
            <person name="Serrano M.G."/>
            <person name="Huang B."/>
            <person name="Brooks J.P."/>
            <person name="Glascock A.L."/>
            <person name="Sheth N.U."/>
            <person name="Strauss J.F.III."/>
            <person name="Jefferson K.K."/>
            <person name="Buck G.A."/>
        </authorList>
    </citation>
    <scope>NUCLEOTIDE SEQUENCE [LARGE SCALE GENOMIC DNA]</scope>
    <source>
        <strain evidence="9 10">VCU_M1</strain>
    </source>
</reference>
<comment type="subcellular location">
    <subcellularLocation>
        <location evidence="6">Cytoplasm</location>
    </subcellularLocation>
</comment>
<dbReference type="InterPro" id="IPR049083">
    <property type="entry name" value="TACO1_YebC_N"/>
</dbReference>
<dbReference type="Proteomes" id="UP000030066">
    <property type="component" value="Chromosome"/>
</dbReference>
<feature type="domain" description="TACO1/YebC-like N-terminal" evidence="8">
    <location>
        <begin position="5"/>
        <end position="68"/>
    </location>
</feature>
<dbReference type="InterPro" id="IPR002876">
    <property type="entry name" value="Transcrip_reg_TACO1-like"/>
</dbReference>
<keyword evidence="2 6" id="KW-0963">Cytoplasm</keyword>
<dbReference type="InterPro" id="IPR026564">
    <property type="entry name" value="Transcrip_reg_TACO1-like_dom3"/>
</dbReference>
<dbReference type="GO" id="GO:0005829">
    <property type="term" value="C:cytosol"/>
    <property type="evidence" value="ECO:0007669"/>
    <property type="project" value="TreeGrafter"/>
</dbReference>
<keyword evidence="10" id="KW-1185">Reference proteome</keyword>
<dbReference type="EMBL" id="CP007711">
    <property type="protein sequence ID" value="AIV03560.1"/>
    <property type="molecule type" value="Genomic_DNA"/>
</dbReference>
<dbReference type="InterPro" id="IPR048300">
    <property type="entry name" value="TACO1_YebC-like_2nd/3rd_dom"/>
</dbReference>
<dbReference type="SUPFAM" id="SSF75625">
    <property type="entry name" value="YebC-like"/>
    <property type="match status" value="1"/>
</dbReference>
<dbReference type="Gene3D" id="1.10.10.200">
    <property type="match status" value="1"/>
</dbReference>
<dbReference type="InterPro" id="IPR017856">
    <property type="entry name" value="Integrase-like_N"/>
</dbReference>
<protein>
    <recommendedName>
        <fullName evidence="6">Probable transcriptional regulatory protein MGM1_1740</fullName>
    </recommendedName>
</protein>
<evidence type="ECO:0000256" key="4">
    <source>
        <dbReference type="ARBA" id="ARBA00023125"/>
    </source>
</evidence>
<dbReference type="GO" id="GO:0003677">
    <property type="term" value="F:DNA binding"/>
    <property type="evidence" value="ECO:0007669"/>
    <property type="project" value="UniProtKB-UniRule"/>
</dbReference>
<dbReference type="AlphaFoldDB" id="A0A097SSJ8"/>
<evidence type="ECO:0000259" key="7">
    <source>
        <dbReference type="Pfam" id="PF01709"/>
    </source>
</evidence>